<feature type="coiled-coil region" evidence="1">
    <location>
        <begin position="116"/>
        <end position="147"/>
    </location>
</feature>
<dbReference type="AlphaFoldDB" id="A0AAP2DUB3"/>
<keyword evidence="1" id="KW-0175">Coiled coil</keyword>
<accession>A0AAP2DUB3</accession>
<proteinExistence type="predicted"/>
<name>A0AAP2DUB3_9BACT</name>
<sequence>MNTSFWKLLSLSLILIAFGCKEKSHEHADHDATASDVTDNSGNQALYNEVMKVHDEVMPKMDDIHRTKQQLREKLEKATAAEKPAIEATIARLDSAGEGMMVWMRQFRPLPDSLGEEKAREYLENEMEKVKKVREDILQALEQAKKE</sequence>
<organism evidence="2 3">
    <name type="scientific">Chryseosolibacter histidini</name>
    <dbReference type="NCBI Taxonomy" id="2782349"/>
    <lineage>
        <taxon>Bacteria</taxon>
        <taxon>Pseudomonadati</taxon>
        <taxon>Bacteroidota</taxon>
        <taxon>Cytophagia</taxon>
        <taxon>Cytophagales</taxon>
        <taxon>Chryseotaleaceae</taxon>
        <taxon>Chryseosolibacter</taxon>
    </lineage>
</organism>
<dbReference type="EMBL" id="JAHESF010000047">
    <property type="protein sequence ID" value="MBT1700769.1"/>
    <property type="molecule type" value="Genomic_DNA"/>
</dbReference>
<dbReference type="RefSeq" id="WP_254169455.1">
    <property type="nucleotide sequence ID" value="NZ_JAHESF010000047.1"/>
</dbReference>
<evidence type="ECO:0008006" key="4">
    <source>
        <dbReference type="Google" id="ProtNLM"/>
    </source>
</evidence>
<keyword evidence="3" id="KW-1185">Reference proteome</keyword>
<reference evidence="2 3" key="1">
    <citation type="submission" date="2021-05" db="EMBL/GenBank/DDBJ databases">
        <title>A Polyphasic approach of four new species of the genus Ohtaekwangia: Ohtaekwangia histidinii sp. nov., Ohtaekwangia cretensis sp. nov., Ohtaekwangia indiensis sp. nov., Ohtaekwangia reichenbachii sp. nov. from diverse environment.</title>
        <authorList>
            <person name="Octaviana S."/>
        </authorList>
    </citation>
    <scope>NUCLEOTIDE SEQUENCE [LARGE SCALE GENOMIC DNA]</scope>
    <source>
        <strain evidence="2 3">PWU4</strain>
    </source>
</reference>
<gene>
    <name evidence="2" type="ORF">KK083_28015</name>
</gene>
<evidence type="ECO:0000313" key="3">
    <source>
        <dbReference type="Proteomes" id="UP001319200"/>
    </source>
</evidence>
<protein>
    <recommendedName>
        <fullName evidence="4">Viral A-type inclusion protein</fullName>
    </recommendedName>
</protein>
<dbReference type="Proteomes" id="UP001319200">
    <property type="component" value="Unassembled WGS sequence"/>
</dbReference>
<evidence type="ECO:0000313" key="2">
    <source>
        <dbReference type="EMBL" id="MBT1700769.1"/>
    </source>
</evidence>
<evidence type="ECO:0000256" key="1">
    <source>
        <dbReference type="SAM" id="Coils"/>
    </source>
</evidence>
<dbReference type="PROSITE" id="PS51257">
    <property type="entry name" value="PROKAR_LIPOPROTEIN"/>
    <property type="match status" value="1"/>
</dbReference>
<comment type="caution">
    <text evidence="2">The sequence shown here is derived from an EMBL/GenBank/DDBJ whole genome shotgun (WGS) entry which is preliminary data.</text>
</comment>